<feature type="transmembrane region" description="Helical" evidence="1">
    <location>
        <begin position="55"/>
        <end position="72"/>
    </location>
</feature>
<organism evidence="2 3">
    <name type="scientific">Aspergillus granulosus</name>
    <dbReference type="NCBI Taxonomy" id="176169"/>
    <lineage>
        <taxon>Eukaryota</taxon>
        <taxon>Fungi</taxon>
        <taxon>Dikarya</taxon>
        <taxon>Ascomycota</taxon>
        <taxon>Pezizomycotina</taxon>
        <taxon>Eurotiomycetes</taxon>
        <taxon>Eurotiomycetidae</taxon>
        <taxon>Eurotiales</taxon>
        <taxon>Aspergillaceae</taxon>
        <taxon>Aspergillus</taxon>
        <taxon>Aspergillus subgen. Nidulantes</taxon>
    </lineage>
</organism>
<feature type="transmembrane region" description="Helical" evidence="1">
    <location>
        <begin position="84"/>
        <end position="103"/>
    </location>
</feature>
<proteinExistence type="predicted"/>
<name>A0ABR4GTK1_9EURO</name>
<feature type="transmembrane region" description="Helical" evidence="1">
    <location>
        <begin position="317"/>
        <end position="342"/>
    </location>
</feature>
<evidence type="ECO:0000313" key="2">
    <source>
        <dbReference type="EMBL" id="KAL2802400.1"/>
    </source>
</evidence>
<protein>
    <submittedName>
        <fullName evidence="2">Uncharacterized protein</fullName>
    </submittedName>
</protein>
<accession>A0ABR4GTK1</accession>
<comment type="caution">
    <text evidence="2">The sequence shown here is derived from an EMBL/GenBank/DDBJ whole genome shotgun (WGS) entry which is preliminary data.</text>
</comment>
<keyword evidence="1" id="KW-1133">Transmembrane helix</keyword>
<keyword evidence="1" id="KW-0812">Transmembrane</keyword>
<feature type="transmembrane region" description="Helical" evidence="1">
    <location>
        <begin position="230"/>
        <end position="253"/>
    </location>
</feature>
<dbReference type="EMBL" id="JBFXLT010000186">
    <property type="protein sequence ID" value="KAL2802400.1"/>
    <property type="molecule type" value="Genomic_DNA"/>
</dbReference>
<feature type="transmembrane region" description="Helical" evidence="1">
    <location>
        <begin position="288"/>
        <end position="305"/>
    </location>
</feature>
<keyword evidence="1" id="KW-0472">Membrane</keyword>
<feature type="transmembrane region" description="Helical" evidence="1">
    <location>
        <begin position="162"/>
        <end position="184"/>
    </location>
</feature>
<feature type="transmembrane region" description="Helical" evidence="1">
    <location>
        <begin position="190"/>
        <end position="210"/>
    </location>
</feature>
<keyword evidence="3" id="KW-1185">Reference proteome</keyword>
<feature type="transmembrane region" description="Helical" evidence="1">
    <location>
        <begin position="123"/>
        <end position="142"/>
    </location>
</feature>
<evidence type="ECO:0000256" key="1">
    <source>
        <dbReference type="SAM" id="Phobius"/>
    </source>
</evidence>
<reference evidence="2 3" key="1">
    <citation type="submission" date="2024-07" db="EMBL/GenBank/DDBJ databases">
        <title>Section-level genome sequencing and comparative genomics of Aspergillus sections Usti and Cavernicolus.</title>
        <authorList>
            <consortium name="Lawrence Berkeley National Laboratory"/>
            <person name="Nybo J.L."/>
            <person name="Vesth T.C."/>
            <person name="Theobald S."/>
            <person name="Frisvad J.C."/>
            <person name="Larsen T.O."/>
            <person name="Kjaerboelling I."/>
            <person name="Rothschild-Mancinelli K."/>
            <person name="Lyhne E.K."/>
            <person name="Kogle M.E."/>
            <person name="Barry K."/>
            <person name="Clum A."/>
            <person name="Na H."/>
            <person name="Ledsgaard L."/>
            <person name="Lin J."/>
            <person name="Lipzen A."/>
            <person name="Kuo A."/>
            <person name="Riley R."/>
            <person name="Mondo S."/>
            <person name="Labutti K."/>
            <person name="Haridas S."/>
            <person name="Pangalinan J."/>
            <person name="Salamov A.A."/>
            <person name="Simmons B.A."/>
            <person name="Magnuson J.K."/>
            <person name="Chen J."/>
            <person name="Drula E."/>
            <person name="Henrissat B."/>
            <person name="Wiebenga A."/>
            <person name="Lubbers R.J."/>
            <person name="Gomes A.C."/>
            <person name="Makela M.R."/>
            <person name="Stajich J."/>
            <person name="Grigoriev I.V."/>
            <person name="Mortensen U.H."/>
            <person name="De Vries R.P."/>
            <person name="Baker S.E."/>
            <person name="Andersen M.R."/>
        </authorList>
    </citation>
    <scope>NUCLEOTIDE SEQUENCE [LARGE SCALE GENOMIC DNA]</scope>
    <source>
        <strain evidence="2 3">CBS 588.65</strain>
    </source>
</reference>
<gene>
    <name evidence="2" type="ORF">BJX63DRAFT_115353</name>
</gene>
<evidence type="ECO:0000313" key="3">
    <source>
        <dbReference type="Proteomes" id="UP001610334"/>
    </source>
</evidence>
<dbReference type="Proteomes" id="UP001610334">
    <property type="component" value="Unassembled WGS sequence"/>
</dbReference>
<sequence>MMTNQRAYELAFLALSLTGFTLLWLLMAYNGTLVALLKAAWTGVFADGRPLRSSYTGFFPIDFAIAVLVAFYDSQTDGQDAGTWIFIFNFLIMLQTAGVWVLVEGNRRGVMGHYLTISWLWPLLWNLFGAAIILPLYFSLHIRSMDPVRLDPMISTGRGRSFIPLTTIIGFVPMVAMHLGYVLSADTSRQIVTACFPLSPILSVIVEKFIFPASKKTREREDEVDNVGKIYLVTGLLCAGFHLYTMAVALFSLASETAFSRMFIPSPSNVVSGNPDILREGGLLFLQYDWWIVNISCAMWIYLLVERSEIVLRVGKGVRALAILVAMLVFGPGATMNAALWAREWTLRAQFQHCR</sequence>